<comment type="similarity">
    <text evidence="3">Belongs to the bacterial flagellin family.</text>
</comment>
<accession>A0A5C1QGA7</accession>
<dbReference type="RefSeq" id="WP_149485285.1">
    <property type="nucleotide sequence ID" value="NZ_CP036150.1"/>
</dbReference>
<comment type="subcellular location">
    <subcellularLocation>
        <location evidence="2">Periplasmic flagellum</location>
    </subcellularLocation>
</comment>
<dbReference type="KEGG" id="ock:EXM22_04055"/>
<proteinExistence type="inferred from homology"/>
<comment type="function">
    <text evidence="1">Component of the core of the flagella.</text>
</comment>
<organism evidence="9 10">
    <name type="scientific">Oceanispirochaeta crateris</name>
    <dbReference type="NCBI Taxonomy" id="2518645"/>
    <lineage>
        <taxon>Bacteria</taxon>
        <taxon>Pseudomonadati</taxon>
        <taxon>Spirochaetota</taxon>
        <taxon>Spirochaetia</taxon>
        <taxon>Spirochaetales</taxon>
        <taxon>Spirochaetaceae</taxon>
        <taxon>Oceanispirochaeta</taxon>
    </lineage>
</organism>
<protein>
    <submittedName>
        <fullName evidence="9">Flagellar hook-associated protein 3</fullName>
    </submittedName>
</protein>
<dbReference type="GO" id="GO:0009424">
    <property type="term" value="C:bacterial-type flagellum hook"/>
    <property type="evidence" value="ECO:0007669"/>
    <property type="project" value="InterPro"/>
</dbReference>
<evidence type="ECO:0000256" key="1">
    <source>
        <dbReference type="ARBA" id="ARBA00004095"/>
    </source>
</evidence>
<dbReference type="PANTHER" id="PTHR42792">
    <property type="entry name" value="FLAGELLIN"/>
    <property type="match status" value="1"/>
</dbReference>
<dbReference type="GO" id="GO:0005198">
    <property type="term" value="F:structural molecule activity"/>
    <property type="evidence" value="ECO:0007669"/>
    <property type="project" value="InterPro"/>
</dbReference>
<dbReference type="EMBL" id="CP036150">
    <property type="protein sequence ID" value="QEN07203.1"/>
    <property type="molecule type" value="Genomic_DNA"/>
</dbReference>
<dbReference type="PANTHER" id="PTHR42792:SF1">
    <property type="entry name" value="FLAGELLAR HOOK-ASSOCIATED PROTEIN 3"/>
    <property type="match status" value="1"/>
</dbReference>
<evidence type="ECO:0000256" key="4">
    <source>
        <dbReference type="ARBA" id="ARBA00022764"/>
    </source>
</evidence>
<name>A0A5C1QGA7_9SPIO</name>
<feature type="domain" description="Flagellin C-terminal" evidence="8">
    <location>
        <begin position="332"/>
        <end position="414"/>
    </location>
</feature>
<dbReference type="NCBIfam" id="NF005187">
    <property type="entry name" value="PRK06663.1"/>
    <property type="match status" value="1"/>
</dbReference>
<dbReference type="AlphaFoldDB" id="A0A5C1QGA7"/>
<dbReference type="SUPFAM" id="SSF64518">
    <property type="entry name" value="Phase 1 flagellin"/>
    <property type="match status" value="1"/>
</dbReference>
<dbReference type="InterPro" id="IPR013384">
    <property type="entry name" value="Flagell_FlgL"/>
</dbReference>
<evidence type="ECO:0000256" key="2">
    <source>
        <dbReference type="ARBA" id="ARBA00004631"/>
    </source>
</evidence>
<evidence type="ECO:0000259" key="8">
    <source>
        <dbReference type="Pfam" id="PF00700"/>
    </source>
</evidence>
<sequence>MRRISTNMPNADLQYQMKLRDFKLNEMQSGIGSSRRLNNLRDDPIAAAHSTRYSSHITHLERYSKNIGTAQGEYSLAETSMNQSVQVVQRLRELAVQGSNGTYAKEDMNYMATEVNELLKELVSMGNTRTADGRSLFGGNDTLNDPFVAMKSRVPGIEGAVISEVRYAGNIVANQTEISEGSRIDLNFAGNKVFWAEDQQLFAQRDALDYVVTEDSQISIDGEQINLKSGDNIHGIISRINNSDLSVKASLDPVTNSLTLETTVPHQIWIDEPVDNTVLKDLGLLSETGSRPPDNLHQDVVKGGGSLFDMVIGLRDSLLSGDQEAVGGRILGGIDTSLSNLLNNLSDLGARNERLDQTYARLDSEKLNVISINSKLTGLDMTEAITNLKMLEYTQKAAYQSASKVLQSNLMDFLR</sequence>
<evidence type="ECO:0000256" key="5">
    <source>
        <dbReference type="ARBA" id="ARBA00023143"/>
    </source>
</evidence>
<reference evidence="9 10" key="1">
    <citation type="submission" date="2019-02" db="EMBL/GenBank/DDBJ databases">
        <title>Complete Genome Sequence and Methylome Analysis of free living Spirochaetas.</title>
        <authorList>
            <person name="Fomenkov A."/>
            <person name="Dubinina G."/>
            <person name="Leshcheva N."/>
            <person name="Mikheeva N."/>
            <person name="Grabovich M."/>
            <person name="Vincze T."/>
            <person name="Roberts R.J."/>
        </authorList>
    </citation>
    <scope>NUCLEOTIDE SEQUENCE [LARGE SCALE GENOMIC DNA]</scope>
    <source>
        <strain evidence="9 10">K2</strain>
    </source>
</reference>
<dbReference type="GO" id="GO:0055040">
    <property type="term" value="C:periplasmic flagellum"/>
    <property type="evidence" value="ECO:0007669"/>
    <property type="project" value="UniProtKB-SubCell"/>
</dbReference>
<evidence type="ECO:0000259" key="7">
    <source>
        <dbReference type="Pfam" id="PF00669"/>
    </source>
</evidence>
<keyword evidence="5" id="KW-0975">Bacterial flagellum</keyword>
<gene>
    <name evidence="9" type="ORF">EXM22_04055</name>
</gene>
<evidence type="ECO:0000256" key="3">
    <source>
        <dbReference type="ARBA" id="ARBA00005709"/>
    </source>
</evidence>
<keyword evidence="6" id="KW-0175">Coiled coil</keyword>
<dbReference type="InterPro" id="IPR001492">
    <property type="entry name" value="Flagellin"/>
</dbReference>
<feature type="coiled-coil region" evidence="6">
    <location>
        <begin position="338"/>
        <end position="365"/>
    </location>
</feature>
<dbReference type="Pfam" id="PF00669">
    <property type="entry name" value="Flagellin_N"/>
    <property type="match status" value="1"/>
</dbReference>
<dbReference type="NCBIfam" id="TIGR02550">
    <property type="entry name" value="flagell_flgL"/>
    <property type="match status" value="1"/>
</dbReference>
<dbReference type="Pfam" id="PF00700">
    <property type="entry name" value="Flagellin_C"/>
    <property type="match status" value="1"/>
</dbReference>
<keyword evidence="10" id="KW-1185">Reference proteome</keyword>
<dbReference type="OrthoDB" id="9758307at2"/>
<evidence type="ECO:0000313" key="9">
    <source>
        <dbReference type="EMBL" id="QEN07203.1"/>
    </source>
</evidence>
<feature type="domain" description="Flagellin N-terminal" evidence="7">
    <location>
        <begin position="4"/>
        <end position="141"/>
    </location>
</feature>
<dbReference type="PRINTS" id="PR00207">
    <property type="entry name" value="FLAGELLIN"/>
</dbReference>
<keyword evidence="9" id="KW-0282">Flagellum</keyword>
<dbReference type="InterPro" id="IPR046358">
    <property type="entry name" value="Flagellin_C"/>
</dbReference>
<keyword evidence="9" id="KW-0969">Cilium</keyword>
<dbReference type="Proteomes" id="UP000324209">
    <property type="component" value="Chromosome"/>
</dbReference>
<dbReference type="GO" id="GO:0071973">
    <property type="term" value="P:bacterial-type flagellum-dependent cell motility"/>
    <property type="evidence" value="ECO:0007669"/>
    <property type="project" value="InterPro"/>
</dbReference>
<dbReference type="InterPro" id="IPR001029">
    <property type="entry name" value="Flagellin_N"/>
</dbReference>
<evidence type="ECO:0000313" key="10">
    <source>
        <dbReference type="Proteomes" id="UP000324209"/>
    </source>
</evidence>
<evidence type="ECO:0000256" key="6">
    <source>
        <dbReference type="SAM" id="Coils"/>
    </source>
</evidence>
<keyword evidence="4" id="KW-0574">Periplasm</keyword>
<dbReference type="Gene3D" id="1.20.1330.10">
    <property type="entry name" value="f41 fragment of flagellin, N-terminal domain"/>
    <property type="match status" value="1"/>
</dbReference>
<keyword evidence="9" id="KW-0966">Cell projection</keyword>